<gene>
    <name evidence="2" type="ORF">EHQ58_13895</name>
</gene>
<dbReference type="AlphaFoldDB" id="A0A4R9JWI5"/>
<proteinExistence type="predicted"/>
<dbReference type="EMBL" id="RQGD01000035">
    <property type="protein sequence ID" value="TGL57380.1"/>
    <property type="molecule type" value="Genomic_DNA"/>
</dbReference>
<evidence type="ECO:0008006" key="4">
    <source>
        <dbReference type="Google" id="ProtNLM"/>
    </source>
</evidence>
<sequence>MKYSYIYLFLLMLTLHLACSVLDPENGNDQEKEQNSLLGLLALSRTSTATSTQTNQKFPTPTCEVSAPAFSTLKEAGFETTCGQSGCHVTGGSGASRYRTNVYSEVLAYANTGVPSTSALYREQSSGSMAIYTTQAIDKAIYCWISGGAKP</sequence>
<dbReference type="RefSeq" id="WP_135624503.1">
    <property type="nucleotide sequence ID" value="NZ_RQGD01000035.1"/>
</dbReference>
<dbReference type="OrthoDB" id="342808at2"/>
<feature type="chain" id="PRO_5020198535" description="Lipoprotein" evidence="1">
    <location>
        <begin position="19"/>
        <end position="151"/>
    </location>
</feature>
<feature type="signal peptide" evidence="1">
    <location>
        <begin position="1"/>
        <end position="18"/>
    </location>
</feature>
<evidence type="ECO:0000313" key="3">
    <source>
        <dbReference type="Proteomes" id="UP000297693"/>
    </source>
</evidence>
<organism evidence="2 3">
    <name type="scientific">Leptospira ognonensis</name>
    <dbReference type="NCBI Taxonomy" id="2484945"/>
    <lineage>
        <taxon>Bacteria</taxon>
        <taxon>Pseudomonadati</taxon>
        <taxon>Spirochaetota</taxon>
        <taxon>Spirochaetia</taxon>
        <taxon>Leptospirales</taxon>
        <taxon>Leptospiraceae</taxon>
        <taxon>Leptospira</taxon>
    </lineage>
</organism>
<accession>A0A4R9JWI5</accession>
<dbReference type="Proteomes" id="UP000297693">
    <property type="component" value="Unassembled WGS sequence"/>
</dbReference>
<comment type="caution">
    <text evidence="2">The sequence shown here is derived from an EMBL/GenBank/DDBJ whole genome shotgun (WGS) entry which is preliminary data.</text>
</comment>
<protein>
    <recommendedName>
        <fullName evidence="4">Lipoprotein</fullName>
    </recommendedName>
</protein>
<reference evidence="2" key="1">
    <citation type="journal article" date="2019" name="PLoS Negl. Trop. Dis.">
        <title>Revisiting the worldwide diversity of Leptospira species in the environment.</title>
        <authorList>
            <person name="Vincent A.T."/>
            <person name="Schiettekatte O."/>
            <person name="Bourhy P."/>
            <person name="Veyrier F.J."/>
            <person name="Picardeau M."/>
        </authorList>
    </citation>
    <scope>NUCLEOTIDE SEQUENCE [LARGE SCALE GENOMIC DNA]</scope>
    <source>
        <strain evidence="2">201702476</strain>
    </source>
</reference>
<name>A0A4R9JWI5_9LEPT</name>
<keyword evidence="1" id="KW-0732">Signal</keyword>
<dbReference type="NCBIfam" id="NF047812">
    <property type="entry name" value="LIC11213_lipo"/>
    <property type="match status" value="1"/>
</dbReference>
<evidence type="ECO:0000313" key="2">
    <source>
        <dbReference type="EMBL" id="TGL57380.1"/>
    </source>
</evidence>
<keyword evidence="3" id="KW-1185">Reference proteome</keyword>
<evidence type="ECO:0000256" key="1">
    <source>
        <dbReference type="SAM" id="SignalP"/>
    </source>
</evidence>